<dbReference type="RefSeq" id="WP_107827048.1">
    <property type="nucleotide sequence ID" value="NZ_CP160205.1"/>
</dbReference>
<evidence type="ECO:0000313" key="6">
    <source>
        <dbReference type="EMBL" id="PTR01675.1"/>
    </source>
</evidence>
<gene>
    <name evidence="6" type="ORF">C8P68_101913</name>
</gene>
<dbReference type="Pfam" id="PF00450">
    <property type="entry name" value="Peptidase_S10"/>
    <property type="match status" value="1"/>
</dbReference>
<evidence type="ECO:0000256" key="1">
    <source>
        <dbReference type="ARBA" id="ARBA00022645"/>
    </source>
</evidence>
<evidence type="ECO:0000313" key="7">
    <source>
        <dbReference type="Proteomes" id="UP000244168"/>
    </source>
</evidence>
<comment type="caution">
    <text evidence="6">The sequence shown here is derived from an EMBL/GenBank/DDBJ whole genome shotgun (WGS) entry which is preliminary data.</text>
</comment>
<evidence type="ECO:0000256" key="4">
    <source>
        <dbReference type="ARBA" id="ARBA00022801"/>
    </source>
</evidence>
<dbReference type="OrthoDB" id="9770107at2"/>
<evidence type="ECO:0000256" key="2">
    <source>
        <dbReference type="ARBA" id="ARBA00022670"/>
    </source>
</evidence>
<dbReference type="GO" id="GO:0006508">
    <property type="term" value="P:proteolysis"/>
    <property type="evidence" value="ECO:0007669"/>
    <property type="project" value="UniProtKB-KW"/>
</dbReference>
<keyword evidence="3" id="KW-0732">Signal</keyword>
<dbReference type="InterPro" id="IPR029058">
    <property type="entry name" value="AB_hydrolase_fold"/>
</dbReference>
<keyword evidence="1 6" id="KW-0121">Carboxypeptidase</keyword>
<dbReference type="GO" id="GO:0004185">
    <property type="term" value="F:serine-type carboxypeptidase activity"/>
    <property type="evidence" value="ECO:0007669"/>
    <property type="project" value="InterPro"/>
</dbReference>
<dbReference type="PANTHER" id="PTHR11802">
    <property type="entry name" value="SERINE PROTEASE FAMILY S10 SERINE CARBOXYPEPTIDASE"/>
    <property type="match status" value="1"/>
</dbReference>
<keyword evidence="5" id="KW-0325">Glycoprotein</keyword>
<evidence type="ECO:0000256" key="5">
    <source>
        <dbReference type="ARBA" id="ARBA00023180"/>
    </source>
</evidence>
<organism evidence="6 7">
    <name type="scientific">Mucilaginibacter yixingensis</name>
    <dbReference type="NCBI Taxonomy" id="1295612"/>
    <lineage>
        <taxon>Bacteria</taxon>
        <taxon>Pseudomonadati</taxon>
        <taxon>Bacteroidota</taxon>
        <taxon>Sphingobacteriia</taxon>
        <taxon>Sphingobacteriales</taxon>
        <taxon>Sphingobacteriaceae</taxon>
        <taxon>Mucilaginibacter</taxon>
    </lineage>
</organism>
<dbReference type="AlphaFoldDB" id="A0A2T5JGW5"/>
<keyword evidence="4" id="KW-0378">Hydrolase</keyword>
<sequence>MSFLIIRSVFRRPSFALLISIAAFALLFISWGSADRRHAYSAGSVLLNGRVLNYQADAGYITVNPEQNAAANIFYTAYTAGYDNTNRPLTFIFNGGPGSASIWLHMGAGSPVRTVPGKAGYGANPDTWLGFTDLVFIDPVGTGFSRPVNGVDARHFYGYQADIRTIGTFIQFYLHRHHRQNSRVFLAGESYGAARAVGLAAYLQDSLQTKISGLTLISPALDYKLISFRKGNNEPYPYYLSAYAIAAQYHHQLAPELAALSADELSAKVSAFAFGTYRQALSRDGAIAQQVIDTLSYFTGLSKEQLKANNGRITDVEFTSSLLKQSDEKLGTFDSRSAGASNAGDPSAAALSATFEQAFQQYVHKDLHFNATSTYLATIPTPVWNYGQHTKNGYFNVTGVLKNLLSENPDLRVQIVSGSYDLATPPATVSAALAEAGINGNNTQVSVNHYAAGHMVYTDTQVNHQFKQDSENFYR</sequence>
<dbReference type="EMBL" id="QAOQ01000001">
    <property type="protein sequence ID" value="PTR01675.1"/>
    <property type="molecule type" value="Genomic_DNA"/>
</dbReference>
<protein>
    <submittedName>
        <fullName evidence="6">Carboxypeptidase C (Cathepsin A)</fullName>
    </submittedName>
</protein>
<dbReference type="Gene3D" id="3.40.50.1820">
    <property type="entry name" value="alpha/beta hydrolase"/>
    <property type="match status" value="1"/>
</dbReference>
<reference evidence="6 7" key="1">
    <citation type="submission" date="2018-04" db="EMBL/GenBank/DDBJ databases">
        <title>Genomic Encyclopedia of Archaeal and Bacterial Type Strains, Phase II (KMG-II): from individual species to whole genera.</title>
        <authorList>
            <person name="Goeker M."/>
        </authorList>
    </citation>
    <scope>NUCLEOTIDE SEQUENCE [LARGE SCALE GENOMIC DNA]</scope>
    <source>
        <strain evidence="6 7">DSM 26809</strain>
    </source>
</reference>
<keyword evidence="7" id="KW-1185">Reference proteome</keyword>
<dbReference type="SUPFAM" id="SSF53474">
    <property type="entry name" value="alpha/beta-Hydrolases"/>
    <property type="match status" value="1"/>
</dbReference>
<proteinExistence type="predicted"/>
<accession>A0A2T5JGW5</accession>
<evidence type="ECO:0000256" key="3">
    <source>
        <dbReference type="ARBA" id="ARBA00022729"/>
    </source>
</evidence>
<dbReference type="PANTHER" id="PTHR11802:SF3">
    <property type="entry name" value="RETINOID-INDUCIBLE SERINE CARBOXYPEPTIDASE"/>
    <property type="match status" value="1"/>
</dbReference>
<dbReference type="InterPro" id="IPR001563">
    <property type="entry name" value="Peptidase_S10"/>
</dbReference>
<name>A0A2T5JGW5_9SPHI</name>
<keyword evidence="2" id="KW-0645">Protease</keyword>
<dbReference type="Proteomes" id="UP000244168">
    <property type="component" value="Unassembled WGS sequence"/>
</dbReference>